<organism evidence="2 3">
    <name type="scientific">Halococcus morrhuae DSM 1307</name>
    <dbReference type="NCBI Taxonomy" id="931277"/>
    <lineage>
        <taxon>Archaea</taxon>
        <taxon>Methanobacteriati</taxon>
        <taxon>Methanobacteriota</taxon>
        <taxon>Stenosarchaea group</taxon>
        <taxon>Halobacteria</taxon>
        <taxon>Halobacteriales</taxon>
        <taxon>Halococcaceae</taxon>
        <taxon>Halococcus</taxon>
    </lineage>
</organism>
<feature type="region of interest" description="Disordered" evidence="1">
    <location>
        <begin position="1"/>
        <end position="81"/>
    </location>
</feature>
<dbReference type="OrthoDB" id="378517at2157"/>
<evidence type="ECO:0000256" key="1">
    <source>
        <dbReference type="SAM" id="MobiDB-lite"/>
    </source>
</evidence>
<evidence type="ECO:0000313" key="3">
    <source>
        <dbReference type="Proteomes" id="UP000011568"/>
    </source>
</evidence>
<evidence type="ECO:0000313" key="2">
    <source>
        <dbReference type="EMBL" id="EMA43481.1"/>
    </source>
</evidence>
<accession>M0MCL0</accession>
<reference evidence="2 3" key="1">
    <citation type="journal article" date="2014" name="PLoS Genet.">
        <title>Phylogenetically driven sequencing of extremely halophilic archaea reveals strategies for static and dynamic osmo-response.</title>
        <authorList>
            <person name="Becker E.A."/>
            <person name="Seitzer P.M."/>
            <person name="Tritt A."/>
            <person name="Larsen D."/>
            <person name="Krusor M."/>
            <person name="Yao A.I."/>
            <person name="Wu D."/>
            <person name="Madern D."/>
            <person name="Eisen J.A."/>
            <person name="Darling A.E."/>
            <person name="Facciotti M.T."/>
        </authorList>
    </citation>
    <scope>NUCLEOTIDE SEQUENCE [LARGE SCALE GENOMIC DNA]</scope>
    <source>
        <strain evidence="2 3">DSM 1307</strain>
    </source>
</reference>
<sequence>MPDRDHPIDRDIEKPPPEESGTGDDPGSVWLDRFLRRLFPNSAATNNENDRPNQPIDESGDRKPPKPAPEESGVWNKRGSRTIDRIVEWLMPPRSND</sequence>
<dbReference type="AlphaFoldDB" id="M0MCL0"/>
<comment type="caution">
    <text evidence="2">The sequence shown here is derived from an EMBL/GenBank/DDBJ whole genome shotgun (WGS) entry which is preliminary data.</text>
</comment>
<feature type="compositionally biased region" description="Basic and acidic residues" evidence="1">
    <location>
        <begin position="1"/>
        <end position="17"/>
    </location>
</feature>
<dbReference type="STRING" id="931277.C448_09837"/>
<proteinExistence type="predicted"/>
<name>M0MCL0_HALMO</name>
<protein>
    <submittedName>
        <fullName evidence="2">Uncharacterized protein</fullName>
    </submittedName>
</protein>
<dbReference type="Proteomes" id="UP000011568">
    <property type="component" value="Unassembled WGS sequence"/>
</dbReference>
<keyword evidence="3" id="KW-1185">Reference proteome</keyword>
<dbReference type="EMBL" id="AOMC01000120">
    <property type="protein sequence ID" value="EMA43481.1"/>
    <property type="molecule type" value="Genomic_DNA"/>
</dbReference>
<gene>
    <name evidence="2" type="ORF">C448_09837</name>
</gene>
<dbReference type="RefSeq" id="WP_004054219.1">
    <property type="nucleotide sequence ID" value="NZ_AOMC01000120.1"/>
</dbReference>
<dbReference type="PATRIC" id="fig|931277.6.peg.1924"/>